<dbReference type="EMBL" id="JBHLUD010000020">
    <property type="protein sequence ID" value="MFC0548880.1"/>
    <property type="molecule type" value="Genomic_DNA"/>
</dbReference>
<gene>
    <name evidence="1" type="ORF">ACFFH7_45740</name>
</gene>
<dbReference type="InterPro" id="IPR010775">
    <property type="entry name" value="DUF1365"/>
</dbReference>
<keyword evidence="2" id="KW-1185">Reference proteome</keyword>
<reference evidence="1 2" key="1">
    <citation type="submission" date="2024-09" db="EMBL/GenBank/DDBJ databases">
        <authorList>
            <person name="Sun Q."/>
            <person name="Mori K."/>
        </authorList>
    </citation>
    <scope>NUCLEOTIDE SEQUENCE [LARGE SCALE GENOMIC DNA]</scope>
    <source>
        <strain evidence="1 2">TBRC 1432</strain>
    </source>
</reference>
<evidence type="ECO:0000313" key="1">
    <source>
        <dbReference type="EMBL" id="MFC0548880.1"/>
    </source>
</evidence>
<accession>A0ABV6N9Y9</accession>
<comment type="caution">
    <text evidence="1">The sequence shown here is derived from an EMBL/GenBank/DDBJ whole genome shotgun (WGS) entry which is preliminary data.</text>
</comment>
<protein>
    <submittedName>
        <fullName evidence="1">DUF1365 domain-containing protein</fullName>
    </submittedName>
</protein>
<proteinExistence type="predicted"/>
<organism evidence="1 2">
    <name type="scientific">Kutzneria chonburiensis</name>
    <dbReference type="NCBI Taxonomy" id="1483604"/>
    <lineage>
        <taxon>Bacteria</taxon>
        <taxon>Bacillati</taxon>
        <taxon>Actinomycetota</taxon>
        <taxon>Actinomycetes</taxon>
        <taxon>Pseudonocardiales</taxon>
        <taxon>Pseudonocardiaceae</taxon>
        <taxon>Kutzneria</taxon>
    </lineage>
</organism>
<dbReference type="RefSeq" id="WP_273940532.1">
    <property type="nucleotide sequence ID" value="NZ_CP097263.1"/>
</dbReference>
<evidence type="ECO:0000313" key="2">
    <source>
        <dbReference type="Proteomes" id="UP001589810"/>
    </source>
</evidence>
<dbReference type="Proteomes" id="UP001589810">
    <property type="component" value="Unassembled WGS sequence"/>
</dbReference>
<sequence length="237" mass="27267">MVAAALYDVEVAHARRERIDYAFKHRVFLWLVDLDELPVLPWWLRPFARFESRDHVGDPARSIRQNLDAFLAAHDIWCDKVLMLANARSLGHVFNPLTVYWCYQQETLVCVVAEVHNTYGERHRYLLFPDDAGRARVDKEFYVSPFLALGGEYLMRFGEPGPTLSVTIALRQHGTTPLTATLRGHRRPATPFALVKLLVTRPLTTHRVSALIRRHGIALWLRRIPIVARTPHEESTS</sequence>
<name>A0ABV6N9Y9_9PSEU</name>
<dbReference type="PANTHER" id="PTHR33973">
    <property type="entry name" value="OS07G0153300 PROTEIN"/>
    <property type="match status" value="1"/>
</dbReference>
<dbReference type="PANTHER" id="PTHR33973:SF4">
    <property type="entry name" value="OS07G0153300 PROTEIN"/>
    <property type="match status" value="1"/>
</dbReference>
<dbReference type="Pfam" id="PF07103">
    <property type="entry name" value="DUF1365"/>
    <property type="match status" value="1"/>
</dbReference>